<gene>
    <name evidence="1" type="ORF">BP5553_07837</name>
</gene>
<evidence type="ECO:0000313" key="1">
    <source>
        <dbReference type="EMBL" id="RDL34709.1"/>
    </source>
</evidence>
<dbReference type="GeneID" id="43600686"/>
<keyword evidence="2" id="KW-1185">Reference proteome</keyword>
<dbReference type="AlphaFoldDB" id="A0A370THN3"/>
<dbReference type="EMBL" id="NPIC01000007">
    <property type="protein sequence ID" value="RDL34709.1"/>
    <property type="molecule type" value="Genomic_DNA"/>
</dbReference>
<dbReference type="Proteomes" id="UP000254866">
    <property type="component" value="Unassembled WGS sequence"/>
</dbReference>
<sequence length="55" mass="5624">MPKISTSARQPGAINPQASEASGLSFMILVASDGGGIRAWEHEINGHSSSTASNV</sequence>
<name>A0A370THN3_9HELO</name>
<proteinExistence type="predicted"/>
<evidence type="ECO:0000313" key="2">
    <source>
        <dbReference type="Proteomes" id="UP000254866"/>
    </source>
</evidence>
<dbReference type="RefSeq" id="XP_031867691.1">
    <property type="nucleotide sequence ID" value="XM_032016460.1"/>
</dbReference>
<accession>A0A370THN3</accession>
<reference evidence="1 2" key="1">
    <citation type="journal article" date="2018" name="IMA Fungus">
        <title>IMA Genome-F 9: Draft genome sequence of Annulohypoxylon stygium, Aspergillus mulundensis, Berkeleyomyces basicola (syn. Thielaviopsis basicola), Ceratocystis smalleyi, two Cercospora beticola strains, Coleophoma cylindrospora, Fusarium fracticaudum, Phialophora cf. hyalina, and Morchella septimelata.</title>
        <authorList>
            <person name="Wingfield B.D."/>
            <person name="Bills G.F."/>
            <person name="Dong Y."/>
            <person name="Huang W."/>
            <person name="Nel W.J."/>
            <person name="Swalarsk-Parry B.S."/>
            <person name="Vaghefi N."/>
            <person name="Wilken P.M."/>
            <person name="An Z."/>
            <person name="de Beer Z.W."/>
            <person name="De Vos L."/>
            <person name="Chen L."/>
            <person name="Duong T.A."/>
            <person name="Gao Y."/>
            <person name="Hammerbacher A."/>
            <person name="Kikkert J.R."/>
            <person name="Li Y."/>
            <person name="Li H."/>
            <person name="Li K."/>
            <person name="Li Q."/>
            <person name="Liu X."/>
            <person name="Ma X."/>
            <person name="Naidoo K."/>
            <person name="Pethybridge S.J."/>
            <person name="Sun J."/>
            <person name="Steenkamp E.T."/>
            <person name="van der Nest M.A."/>
            <person name="van Wyk S."/>
            <person name="Wingfield M.J."/>
            <person name="Xiong C."/>
            <person name="Yue Q."/>
            <person name="Zhang X."/>
        </authorList>
    </citation>
    <scope>NUCLEOTIDE SEQUENCE [LARGE SCALE GENOMIC DNA]</scope>
    <source>
        <strain evidence="1 2">BP 5553</strain>
    </source>
</reference>
<protein>
    <submittedName>
        <fullName evidence="1">Uncharacterized protein</fullName>
    </submittedName>
</protein>
<organism evidence="1 2">
    <name type="scientific">Venustampulla echinocandica</name>
    <dbReference type="NCBI Taxonomy" id="2656787"/>
    <lineage>
        <taxon>Eukaryota</taxon>
        <taxon>Fungi</taxon>
        <taxon>Dikarya</taxon>
        <taxon>Ascomycota</taxon>
        <taxon>Pezizomycotina</taxon>
        <taxon>Leotiomycetes</taxon>
        <taxon>Helotiales</taxon>
        <taxon>Pleuroascaceae</taxon>
        <taxon>Venustampulla</taxon>
    </lineage>
</organism>
<comment type="caution">
    <text evidence="1">The sequence shown here is derived from an EMBL/GenBank/DDBJ whole genome shotgun (WGS) entry which is preliminary data.</text>
</comment>